<dbReference type="RefSeq" id="WP_065256271.1">
    <property type="nucleotide sequence ID" value="NZ_JARDJM010000020.1"/>
</dbReference>
<dbReference type="AlphaFoldDB" id="A0A1B8Q586"/>
<dbReference type="OrthoDB" id="1439845at2"/>
<sequence>MKKYALIGLLALLSHHAHATEQSISKDLDGDGKPDRVWLQDDVLHIKLSSQNKVITEHNVCDEPPHLNNARVGFIVSCSAMRHGSRYHYAHNPANGKMQYIGYDFWALGNAANDGAGQDSVNLKTGDYIGKWRLRNNPTEKLRDYTIQTRLPNIQPINVNHPDAQQQWQTLWDAIKQEKRRRHLPID</sequence>
<dbReference type="Proteomes" id="UP000092607">
    <property type="component" value="Unassembled WGS sequence"/>
</dbReference>
<protein>
    <submittedName>
        <fullName evidence="2">Uncharacterized protein</fullName>
    </submittedName>
</protein>
<name>A0A1B8Q586_MORLA</name>
<organism evidence="2 3">
    <name type="scientific">Moraxella lacunata</name>
    <dbReference type="NCBI Taxonomy" id="477"/>
    <lineage>
        <taxon>Bacteria</taxon>
        <taxon>Pseudomonadati</taxon>
        <taxon>Pseudomonadota</taxon>
        <taxon>Gammaproteobacteria</taxon>
        <taxon>Moraxellales</taxon>
        <taxon>Moraxellaceae</taxon>
        <taxon>Moraxella</taxon>
    </lineage>
</organism>
<evidence type="ECO:0000256" key="1">
    <source>
        <dbReference type="SAM" id="SignalP"/>
    </source>
</evidence>
<reference evidence="2 3" key="1">
    <citation type="submission" date="2016-06" db="EMBL/GenBank/DDBJ databases">
        <title>Draft genome of Moraxella lacunata CCUG 57757A.</title>
        <authorList>
            <person name="Salva-Serra F."/>
            <person name="Engstrom-Jakobsson H."/>
            <person name="Thorell K."/>
            <person name="Gonzales-Siles L."/>
            <person name="Karlsson R."/>
            <person name="Boulund F."/>
            <person name="Engstrand L."/>
            <person name="Kristiansson E."/>
            <person name="Moore E."/>
        </authorList>
    </citation>
    <scope>NUCLEOTIDE SEQUENCE [LARGE SCALE GENOMIC DNA]</scope>
    <source>
        <strain evidence="2 3">CCUG 57757A</strain>
    </source>
</reference>
<accession>A0A1B8Q586</accession>
<proteinExistence type="predicted"/>
<comment type="caution">
    <text evidence="2">The sequence shown here is derived from an EMBL/GenBank/DDBJ whole genome shotgun (WGS) entry which is preliminary data.</text>
</comment>
<evidence type="ECO:0000313" key="3">
    <source>
        <dbReference type="Proteomes" id="UP000092607"/>
    </source>
</evidence>
<feature type="chain" id="PRO_5008612176" evidence="1">
    <location>
        <begin position="20"/>
        <end position="187"/>
    </location>
</feature>
<dbReference type="EMBL" id="LZMS01000038">
    <property type="protein sequence ID" value="OBX64877.1"/>
    <property type="molecule type" value="Genomic_DNA"/>
</dbReference>
<feature type="signal peptide" evidence="1">
    <location>
        <begin position="1"/>
        <end position="19"/>
    </location>
</feature>
<gene>
    <name evidence="2" type="ORF">A9309_03915</name>
</gene>
<keyword evidence="1" id="KW-0732">Signal</keyword>
<evidence type="ECO:0000313" key="2">
    <source>
        <dbReference type="EMBL" id="OBX64877.1"/>
    </source>
</evidence>